<accession>A0ABN7SE54</accession>
<keyword evidence="1" id="KW-0472">Membrane</keyword>
<dbReference type="Proteomes" id="UP001158576">
    <property type="component" value="Chromosome XSR"/>
</dbReference>
<sequence>MKRIRFYKAYIFIGFILAIVTVFFTTLSWADGDIQISNHTIDVCAVEDETTKSLSLSEIIYKKYFKPRYAQFHNGTLIYLQQEELCNLIIQYVCQEYYNITCNGKLPQTKI</sequence>
<reference evidence="2 3" key="1">
    <citation type="submission" date="2021-04" db="EMBL/GenBank/DDBJ databases">
        <authorList>
            <person name="Bliznina A."/>
        </authorList>
    </citation>
    <scope>NUCLEOTIDE SEQUENCE [LARGE SCALE GENOMIC DNA]</scope>
</reference>
<keyword evidence="3" id="KW-1185">Reference proteome</keyword>
<name>A0ABN7SE54_OIKDI</name>
<protein>
    <submittedName>
        <fullName evidence="2">Oidioi.mRNA.OKI2018_I69.XSR.g14549.t1.cds</fullName>
    </submittedName>
</protein>
<gene>
    <name evidence="2" type="ORF">OKIOD_LOCUS6107</name>
</gene>
<proteinExistence type="predicted"/>
<dbReference type="EMBL" id="OU015569">
    <property type="protein sequence ID" value="CAG5096284.1"/>
    <property type="molecule type" value="Genomic_DNA"/>
</dbReference>
<keyword evidence="1" id="KW-1133">Transmembrane helix</keyword>
<evidence type="ECO:0000313" key="3">
    <source>
        <dbReference type="Proteomes" id="UP001158576"/>
    </source>
</evidence>
<keyword evidence="1" id="KW-0812">Transmembrane</keyword>
<evidence type="ECO:0000313" key="2">
    <source>
        <dbReference type="EMBL" id="CAG5096284.1"/>
    </source>
</evidence>
<evidence type="ECO:0000256" key="1">
    <source>
        <dbReference type="SAM" id="Phobius"/>
    </source>
</evidence>
<organism evidence="2 3">
    <name type="scientific">Oikopleura dioica</name>
    <name type="common">Tunicate</name>
    <dbReference type="NCBI Taxonomy" id="34765"/>
    <lineage>
        <taxon>Eukaryota</taxon>
        <taxon>Metazoa</taxon>
        <taxon>Chordata</taxon>
        <taxon>Tunicata</taxon>
        <taxon>Appendicularia</taxon>
        <taxon>Copelata</taxon>
        <taxon>Oikopleuridae</taxon>
        <taxon>Oikopleura</taxon>
    </lineage>
</organism>
<feature type="transmembrane region" description="Helical" evidence="1">
    <location>
        <begin position="9"/>
        <end position="30"/>
    </location>
</feature>